<gene>
    <name evidence="2" type="ORF">GCM10023205_75550</name>
</gene>
<evidence type="ECO:0000313" key="3">
    <source>
        <dbReference type="Proteomes" id="UP001500466"/>
    </source>
</evidence>
<reference evidence="3" key="1">
    <citation type="journal article" date="2019" name="Int. J. Syst. Evol. Microbiol.">
        <title>The Global Catalogue of Microorganisms (GCM) 10K type strain sequencing project: providing services to taxonomists for standard genome sequencing and annotation.</title>
        <authorList>
            <consortium name="The Broad Institute Genomics Platform"/>
            <consortium name="The Broad Institute Genome Sequencing Center for Infectious Disease"/>
            <person name="Wu L."/>
            <person name="Ma J."/>
        </authorList>
    </citation>
    <scope>NUCLEOTIDE SEQUENCE [LARGE SCALE GENOMIC DNA]</scope>
    <source>
        <strain evidence="3">JCM 17986</strain>
    </source>
</reference>
<sequence length="165" mass="17943">MPRIDVWCELQCPDCRTALADLALLRDRFGDELVVELRHFPLEKHKHAHIAAQAAEEARAQGALWPYVEAVLVRVEDLAKAKGAAAERLLVEIARSVGLDADELESALIDGRHIFQVDADEAEGAAIGVKGTPTYEVAGRLLDGSKDQTGLREKIEELLAASPDA</sequence>
<name>A0ABP9I8Y0_9ACTN</name>
<accession>A0ABP9I8Y0</accession>
<dbReference type="SUPFAM" id="SSF52833">
    <property type="entry name" value="Thioredoxin-like"/>
    <property type="match status" value="1"/>
</dbReference>
<dbReference type="Gene3D" id="3.40.30.10">
    <property type="entry name" value="Glutaredoxin"/>
    <property type="match status" value="1"/>
</dbReference>
<comment type="caution">
    <text evidence="2">The sequence shown here is derived from an EMBL/GenBank/DDBJ whole genome shotgun (WGS) entry which is preliminary data.</text>
</comment>
<organism evidence="2 3">
    <name type="scientific">Yinghuangia aomiensis</name>
    <dbReference type="NCBI Taxonomy" id="676205"/>
    <lineage>
        <taxon>Bacteria</taxon>
        <taxon>Bacillati</taxon>
        <taxon>Actinomycetota</taxon>
        <taxon>Actinomycetes</taxon>
        <taxon>Kitasatosporales</taxon>
        <taxon>Streptomycetaceae</taxon>
        <taxon>Yinghuangia</taxon>
    </lineage>
</organism>
<dbReference type="InterPro" id="IPR001853">
    <property type="entry name" value="DSBA-like_thioredoxin_dom"/>
</dbReference>
<dbReference type="EMBL" id="BAABHS010000046">
    <property type="protein sequence ID" value="GAA4992056.1"/>
    <property type="molecule type" value="Genomic_DNA"/>
</dbReference>
<proteinExistence type="predicted"/>
<dbReference type="Proteomes" id="UP001500466">
    <property type="component" value="Unassembled WGS sequence"/>
</dbReference>
<dbReference type="PANTHER" id="PTHR13887:SF55">
    <property type="entry name" value="SLR0313 PROTEIN"/>
    <property type="match status" value="1"/>
</dbReference>
<keyword evidence="3" id="KW-1185">Reference proteome</keyword>
<dbReference type="PANTHER" id="PTHR13887">
    <property type="entry name" value="GLUTATHIONE S-TRANSFERASE KAPPA"/>
    <property type="match status" value="1"/>
</dbReference>
<feature type="domain" description="DSBA-like thioredoxin" evidence="1">
    <location>
        <begin position="50"/>
        <end position="155"/>
    </location>
</feature>
<evidence type="ECO:0000259" key="1">
    <source>
        <dbReference type="Pfam" id="PF01323"/>
    </source>
</evidence>
<dbReference type="InterPro" id="IPR036249">
    <property type="entry name" value="Thioredoxin-like_sf"/>
</dbReference>
<evidence type="ECO:0000313" key="2">
    <source>
        <dbReference type="EMBL" id="GAA4992056.1"/>
    </source>
</evidence>
<dbReference type="Pfam" id="PF01323">
    <property type="entry name" value="DSBA"/>
    <property type="match status" value="1"/>
</dbReference>
<protein>
    <submittedName>
        <fullName evidence="2">DsbA family protein</fullName>
    </submittedName>
</protein>